<dbReference type="Proteomes" id="UP000006671">
    <property type="component" value="Unassembled WGS sequence"/>
</dbReference>
<proteinExistence type="predicted"/>
<dbReference type="OMA" id="HEWLNTI"/>
<dbReference type="AlphaFoldDB" id="D2VG29"/>
<sequence>MSTNNDPTISLGRGKGGKGLGLGEPIPNRAVKRLYEPPENPIQIYRTLDDGYYLESAKKKKKVNVGNDAADHRKRNDHEWLNTIVLRNVYEYLEFEDQLRFRLVNCGMNEELALWSDDELGERACPWYAFQVMLNFERFCREMKKEEASSMRSRKILYNLSGCLTRLQGEIRNAQVCSKHLLEDRVNPFKNYFIDGEDLNFEELVKNDEYVNLFKSGAVKYTEWVAGTLEYSEGSACEIRIKKKSNSSKSKPSYVYLYQANCVGMNGREGTMDESYYMLMREEGSNKTIPLMEYMFYRDPSGEGYTKKSKITKLIKTCELPSNWNYEQFISFMMLCSNSFLKRTNYENASLWERIKTCAVFSGNLLEDDEIEDDEEGERDEDDEEDEEDEEDEPMRLFNYEGDEINLEQEKSGKIFMDGLLSKCCHQNKSISQIYMDLVSLRRIVLDVCSKSNFGTDVSEDFLGYVEIIKSTILKTENSTGFFVTIGEYVTQSRSFTEATLQCENSKLIVEANLSDVQGYHSRSITFKLINQKDKSILIDFSQNDFERIATVDPQFKNQILGKDASSAIDDYTFVGLFGFLCMRVHTFLLTDERLVRCIDNDMCFTNPLLELLNENL</sequence>
<dbReference type="EMBL" id="GG738869">
    <property type="protein sequence ID" value="EFC44281.1"/>
    <property type="molecule type" value="Genomic_DNA"/>
</dbReference>
<feature type="region of interest" description="Disordered" evidence="1">
    <location>
        <begin position="369"/>
        <end position="397"/>
    </location>
</feature>
<accession>D2VG29</accession>
<feature type="compositionally biased region" description="Acidic residues" evidence="1">
    <location>
        <begin position="369"/>
        <end position="393"/>
    </location>
</feature>
<evidence type="ECO:0000313" key="3">
    <source>
        <dbReference type="Proteomes" id="UP000006671"/>
    </source>
</evidence>
<dbReference type="InParanoid" id="D2VG29"/>
<gene>
    <name evidence="2" type="ORF">NAEGRDRAFT_67832</name>
</gene>
<dbReference type="GeneID" id="8856740"/>
<dbReference type="OrthoDB" id="10471921at2759"/>
<dbReference type="RefSeq" id="XP_002677025.1">
    <property type="nucleotide sequence ID" value="XM_002676979.1"/>
</dbReference>
<organism evidence="3">
    <name type="scientific">Naegleria gruberi</name>
    <name type="common">Amoeba</name>
    <dbReference type="NCBI Taxonomy" id="5762"/>
    <lineage>
        <taxon>Eukaryota</taxon>
        <taxon>Discoba</taxon>
        <taxon>Heterolobosea</taxon>
        <taxon>Tetramitia</taxon>
        <taxon>Eutetramitia</taxon>
        <taxon>Vahlkampfiidae</taxon>
        <taxon>Naegleria</taxon>
    </lineage>
</organism>
<keyword evidence="3" id="KW-1185">Reference proteome</keyword>
<dbReference type="KEGG" id="ngr:NAEGRDRAFT_67832"/>
<reference evidence="2 3" key="1">
    <citation type="journal article" date="2010" name="Cell">
        <title>The genome of Naegleria gruberi illuminates early eukaryotic versatility.</title>
        <authorList>
            <person name="Fritz-Laylin L.K."/>
            <person name="Prochnik S.E."/>
            <person name="Ginger M.L."/>
            <person name="Dacks J.B."/>
            <person name="Carpenter M.L."/>
            <person name="Field M.C."/>
            <person name="Kuo A."/>
            <person name="Paredez A."/>
            <person name="Chapman J."/>
            <person name="Pham J."/>
            <person name="Shu S."/>
            <person name="Neupane R."/>
            <person name="Cipriano M."/>
            <person name="Mancuso J."/>
            <person name="Tu H."/>
            <person name="Salamov A."/>
            <person name="Lindquist E."/>
            <person name="Shapiro H."/>
            <person name="Lucas S."/>
            <person name="Grigoriev I.V."/>
            <person name="Cande W.Z."/>
            <person name="Fulton C."/>
            <person name="Rokhsar D.S."/>
            <person name="Dawson S.C."/>
        </authorList>
    </citation>
    <scope>NUCLEOTIDE SEQUENCE [LARGE SCALE GENOMIC DNA]</scope>
    <source>
        <strain evidence="2 3">NEG-M</strain>
    </source>
</reference>
<evidence type="ECO:0000313" key="2">
    <source>
        <dbReference type="EMBL" id="EFC44281.1"/>
    </source>
</evidence>
<protein>
    <submittedName>
        <fullName evidence="2">Predicted protein</fullName>
    </submittedName>
</protein>
<dbReference type="VEuPathDB" id="AmoebaDB:NAEGRDRAFT_67832"/>
<evidence type="ECO:0000256" key="1">
    <source>
        <dbReference type="SAM" id="MobiDB-lite"/>
    </source>
</evidence>
<feature type="region of interest" description="Disordered" evidence="1">
    <location>
        <begin position="1"/>
        <end position="22"/>
    </location>
</feature>
<feature type="compositionally biased region" description="Gly residues" evidence="1">
    <location>
        <begin position="13"/>
        <end position="22"/>
    </location>
</feature>
<name>D2VG29_NAEGR</name>